<sequence>MPPGPAPRRTFAEHGLTDDLTFIGSGKLGLSENAAVAFALGVDVINVAREAMRRWRTPAPAQSCRFKTQFRSSLVACHSQAETGPGAEVRVGAFGQWDVGAEFAAVHGESAGISRDRVEVLDDALDFGLPCRPGLQHRFGFVVVAPDIDDQVFLPVGHLLEVVLPEELAVLLVKVEDPQRQAVSGAA</sequence>
<evidence type="ECO:0000313" key="2">
    <source>
        <dbReference type="EMBL" id="AXE82466.1"/>
    </source>
</evidence>
<evidence type="ECO:0000313" key="3">
    <source>
        <dbReference type="Proteomes" id="UP000252698"/>
    </source>
</evidence>
<dbReference type="EMBL" id="CP027306">
    <property type="protein sequence ID" value="AXE75700.1"/>
    <property type="molecule type" value="Genomic_DNA"/>
</dbReference>
<proteinExistence type="predicted"/>
<dbReference type="AlphaFoldDB" id="A0A2Z5J5W4"/>
<reference evidence="1 3" key="1">
    <citation type="journal article" date="2018" name="Front. Microbiol.">
        <title>Genome Sequencing of Streptomyces atratus SCSIOZH16 and Activation Production of Nocardamine via Metabolic Engineering.</title>
        <authorList>
            <person name="Li Y."/>
            <person name="Zhang C."/>
            <person name="Liu C."/>
            <person name="Ju J."/>
            <person name="Ma J."/>
        </authorList>
    </citation>
    <scope>NUCLEOTIDE SEQUENCE [LARGE SCALE GENOMIC DNA]</scope>
    <source>
        <strain evidence="1 3">SCSIO_ZH16</strain>
    </source>
</reference>
<dbReference type="KEGG" id="sata:C5746_00340"/>
<protein>
    <submittedName>
        <fullName evidence="1">Uncharacterized protein</fullName>
    </submittedName>
</protein>
<dbReference type="Proteomes" id="UP000252698">
    <property type="component" value="Chromosome"/>
</dbReference>
<gene>
    <name evidence="1" type="ORF">C5746_00340</name>
    <name evidence="2" type="ORF">C5746_42895</name>
</gene>
<dbReference type="EMBL" id="CP027306">
    <property type="protein sequence ID" value="AXE82466.1"/>
    <property type="molecule type" value="Genomic_DNA"/>
</dbReference>
<dbReference type="SUPFAM" id="SSF51395">
    <property type="entry name" value="FMN-linked oxidoreductases"/>
    <property type="match status" value="1"/>
</dbReference>
<organism evidence="1 3">
    <name type="scientific">Streptomyces atratus</name>
    <dbReference type="NCBI Taxonomy" id="1893"/>
    <lineage>
        <taxon>Bacteria</taxon>
        <taxon>Bacillati</taxon>
        <taxon>Actinomycetota</taxon>
        <taxon>Actinomycetes</taxon>
        <taxon>Kitasatosporales</taxon>
        <taxon>Streptomycetaceae</taxon>
        <taxon>Streptomyces</taxon>
    </lineage>
</organism>
<evidence type="ECO:0000313" key="1">
    <source>
        <dbReference type="EMBL" id="AXE75700.1"/>
    </source>
</evidence>
<name>A0A2Z5J5W4_STRAR</name>
<dbReference type="KEGG" id="sata:C5746_42895"/>
<accession>A0A2Z5J5W4</accession>